<gene>
    <name evidence="2" type="ORF">PsYK624_150820</name>
</gene>
<evidence type="ECO:0000313" key="2">
    <source>
        <dbReference type="EMBL" id="GJE98845.1"/>
    </source>
</evidence>
<dbReference type="AlphaFoldDB" id="A0A9P3LKY8"/>
<name>A0A9P3LKY8_9APHY</name>
<dbReference type="Proteomes" id="UP000703269">
    <property type="component" value="Unassembled WGS sequence"/>
</dbReference>
<evidence type="ECO:0000313" key="3">
    <source>
        <dbReference type="Proteomes" id="UP000703269"/>
    </source>
</evidence>
<keyword evidence="3" id="KW-1185">Reference proteome</keyword>
<protein>
    <submittedName>
        <fullName evidence="2">Uncharacterized protein</fullName>
    </submittedName>
</protein>
<dbReference type="EMBL" id="BPQB01000095">
    <property type="protein sequence ID" value="GJE98845.1"/>
    <property type="molecule type" value="Genomic_DNA"/>
</dbReference>
<feature type="compositionally biased region" description="Basic and acidic residues" evidence="1">
    <location>
        <begin position="69"/>
        <end position="83"/>
    </location>
</feature>
<accession>A0A9P3LKY8</accession>
<proteinExistence type="predicted"/>
<evidence type="ECO:0000256" key="1">
    <source>
        <dbReference type="SAM" id="MobiDB-lite"/>
    </source>
</evidence>
<organism evidence="2 3">
    <name type="scientific">Phanerochaete sordida</name>
    <dbReference type="NCBI Taxonomy" id="48140"/>
    <lineage>
        <taxon>Eukaryota</taxon>
        <taxon>Fungi</taxon>
        <taxon>Dikarya</taxon>
        <taxon>Basidiomycota</taxon>
        <taxon>Agaricomycotina</taxon>
        <taxon>Agaricomycetes</taxon>
        <taxon>Polyporales</taxon>
        <taxon>Phanerochaetaceae</taxon>
        <taxon>Phanerochaete</taxon>
    </lineage>
</organism>
<sequence>MAAQTSFIPYDFSYTLIEPAPAPPRAPAPDALAAQLARVSLTERSPAPAQQQHHRQHQHHNQQQPHSQQEWRHEWRPETERERAERAFAARIFADVAFWRDF</sequence>
<feature type="region of interest" description="Disordered" evidence="1">
    <location>
        <begin position="39"/>
        <end position="83"/>
    </location>
</feature>
<reference evidence="2 3" key="1">
    <citation type="submission" date="2021-08" db="EMBL/GenBank/DDBJ databases">
        <title>Draft Genome Sequence of Phanerochaete sordida strain YK-624.</title>
        <authorList>
            <person name="Mori T."/>
            <person name="Dohra H."/>
            <person name="Suzuki T."/>
            <person name="Kawagishi H."/>
            <person name="Hirai H."/>
        </authorList>
    </citation>
    <scope>NUCLEOTIDE SEQUENCE [LARGE SCALE GENOMIC DNA]</scope>
    <source>
        <strain evidence="2 3">YK-624</strain>
    </source>
</reference>
<comment type="caution">
    <text evidence="2">The sequence shown here is derived from an EMBL/GenBank/DDBJ whole genome shotgun (WGS) entry which is preliminary data.</text>
</comment>